<evidence type="ECO:0000313" key="1">
    <source>
        <dbReference type="EMBL" id="QHJ73853.1"/>
    </source>
</evidence>
<protein>
    <submittedName>
        <fullName evidence="1">Putative Xis protein</fullName>
    </submittedName>
</protein>
<dbReference type="EMBL" id="MN882554">
    <property type="protein sequence ID" value="QHJ73853.1"/>
    <property type="molecule type" value="Genomic_DNA"/>
</dbReference>
<reference evidence="1 2" key="1">
    <citation type="submission" date="2019-12" db="EMBL/GenBank/DDBJ databases">
        <title>The Isolation and Genome Sequencing of Six Novel Lytic Bacteriophages from the Rumen Active Against Butyrivibrio fibrisolvens.</title>
        <authorList>
            <person name="Friedersdorff J.C.A."/>
            <person name="Kingston-Smith A.H."/>
            <person name="Pachebat J.A."/>
            <person name="Rooke D."/>
            <person name="Creevey C.J."/>
        </authorList>
    </citation>
    <scope>NUCLEOTIDE SEQUENCE [LARGE SCALE GENOMIC DNA]</scope>
</reference>
<proteinExistence type="predicted"/>
<evidence type="ECO:0000313" key="2">
    <source>
        <dbReference type="Proteomes" id="UP000464827"/>
    </source>
</evidence>
<organism evidence="1 2">
    <name type="scientific">Butyrivibrio phage Idris</name>
    <dbReference type="NCBI Taxonomy" id="2696360"/>
    <lineage>
        <taxon>Viruses</taxon>
        <taxon>Duplodnaviria</taxon>
        <taxon>Heunggongvirae</taxon>
        <taxon>Uroviricota</taxon>
        <taxon>Caudoviricetes</taxon>
        <taxon>Arawnvirus</taxon>
        <taxon>Arawnvirus arawn</taxon>
    </lineage>
</organism>
<sequence length="74" mass="8116">MQQSKNLTPAEAAKILGVSPQYVRVGLQQGVLPIGSAVKMSSRWAYNIPEAALKNYIEYGGKMQHELTEPARSN</sequence>
<dbReference type="Proteomes" id="UP000464827">
    <property type="component" value="Segment"/>
</dbReference>
<accession>A0A6B9SRW8</accession>
<name>A0A6B9SRW8_9CAUD</name>